<keyword evidence="2 3" id="KW-0687">Ribonucleoprotein</keyword>
<gene>
    <name evidence="3" type="primary">rpl18a</name>
    <name evidence="3" type="synonym">rpl20e</name>
    <name evidence="3" type="synonym">rplX</name>
    <name evidence="5" type="ORF">L0665_10500</name>
</gene>
<evidence type="ECO:0000313" key="6">
    <source>
        <dbReference type="Proteomes" id="UP001143747"/>
    </source>
</evidence>
<proteinExistence type="inferred from homology"/>
<evidence type="ECO:0000256" key="2">
    <source>
        <dbReference type="ARBA" id="ARBA00023274"/>
    </source>
</evidence>
<comment type="similarity">
    <text evidence="3">Belongs to the eukaryotic ribosomal protein eL20 family.</text>
</comment>
<accession>A0A9Q4KV70</accession>
<reference evidence="5" key="1">
    <citation type="submission" date="2022-01" db="EMBL/GenBank/DDBJ databases">
        <title>Draft genome of Methanogenium marinum DSM 15558.</title>
        <authorList>
            <person name="Chen S.-C."/>
            <person name="You Y.-T."/>
        </authorList>
    </citation>
    <scope>NUCLEOTIDE SEQUENCE</scope>
    <source>
        <strain evidence="5">DSM 15558</strain>
    </source>
</reference>
<dbReference type="EMBL" id="JAKELO010000002">
    <property type="protein sequence ID" value="MDE4909038.1"/>
    <property type="molecule type" value="Genomic_DNA"/>
</dbReference>
<dbReference type="GO" id="GO:0006412">
    <property type="term" value="P:translation"/>
    <property type="evidence" value="ECO:0007669"/>
    <property type="project" value="UniProtKB-UniRule"/>
</dbReference>
<keyword evidence="1 3" id="KW-0689">Ribosomal protein</keyword>
<keyword evidence="3" id="KW-0694">RNA-binding</keyword>
<keyword evidence="3" id="KW-0699">rRNA-binding</keyword>
<dbReference type="SUPFAM" id="SSF160374">
    <property type="entry name" value="RplX-like"/>
    <property type="match status" value="1"/>
</dbReference>
<dbReference type="InterPro" id="IPR028877">
    <property type="entry name" value="Ribosomal_eL20"/>
</dbReference>
<dbReference type="HAMAP" id="MF_00273">
    <property type="entry name" value="Ribosomal_eL20"/>
    <property type="match status" value="1"/>
</dbReference>
<evidence type="ECO:0000256" key="3">
    <source>
        <dbReference type="HAMAP-Rule" id="MF_00273"/>
    </source>
</evidence>
<dbReference type="AlphaFoldDB" id="A0A9Q4KV70"/>
<name>A0A9Q4KV70_9EURY</name>
<dbReference type="GO" id="GO:0070180">
    <property type="term" value="F:large ribosomal subunit rRNA binding"/>
    <property type="evidence" value="ECO:0007669"/>
    <property type="project" value="UniProtKB-UniRule"/>
</dbReference>
<comment type="subunit">
    <text evidence="3">Part of the 50S ribosomal subunit. Binds 23S rRNA.</text>
</comment>
<evidence type="ECO:0000313" key="5">
    <source>
        <dbReference type="EMBL" id="MDE4909038.1"/>
    </source>
</evidence>
<dbReference type="NCBIfam" id="NF001981">
    <property type="entry name" value="PRK00773.1-1"/>
    <property type="match status" value="1"/>
</dbReference>
<dbReference type="GO" id="GO:0005840">
    <property type="term" value="C:ribosome"/>
    <property type="evidence" value="ECO:0007669"/>
    <property type="project" value="UniProtKB-KW"/>
</dbReference>
<dbReference type="GO" id="GO:1990904">
    <property type="term" value="C:ribonucleoprotein complex"/>
    <property type="evidence" value="ECO:0007669"/>
    <property type="project" value="UniProtKB-KW"/>
</dbReference>
<evidence type="ECO:0000259" key="4">
    <source>
        <dbReference type="Pfam" id="PF01775"/>
    </source>
</evidence>
<sequence length="63" mass="7331">MTDLNFEVSGKYQERKVWKPFNKVIVAPNERVAEERTFAVIGSKHHLLRCFIKINTITQVNGE</sequence>
<organism evidence="5 6">
    <name type="scientific">Methanogenium marinum</name>
    <dbReference type="NCBI Taxonomy" id="348610"/>
    <lineage>
        <taxon>Archaea</taxon>
        <taxon>Methanobacteriati</taxon>
        <taxon>Methanobacteriota</taxon>
        <taxon>Stenosarchaea group</taxon>
        <taxon>Methanomicrobia</taxon>
        <taxon>Methanomicrobiales</taxon>
        <taxon>Methanomicrobiaceae</taxon>
        <taxon>Methanogenium</taxon>
    </lineage>
</organism>
<protein>
    <recommendedName>
        <fullName evidence="3">Large ribosomal subunit protein eL20</fullName>
    </recommendedName>
</protein>
<dbReference type="GO" id="GO:0003735">
    <property type="term" value="F:structural constituent of ribosome"/>
    <property type="evidence" value="ECO:0007669"/>
    <property type="project" value="InterPro"/>
</dbReference>
<dbReference type="Proteomes" id="UP001143747">
    <property type="component" value="Unassembled WGS sequence"/>
</dbReference>
<evidence type="ECO:0000256" key="1">
    <source>
        <dbReference type="ARBA" id="ARBA00022980"/>
    </source>
</evidence>
<feature type="domain" description="Large ribosomal subunit protein eL20" evidence="4">
    <location>
        <begin position="5"/>
        <end position="57"/>
    </location>
</feature>
<keyword evidence="6" id="KW-1185">Reference proteome</keyword>
<dbReference type="InterPro" id="IPR023573">
    <property type="entry name" value="Ribosomal_eL20_dom"/>
</dbReference>
<dbReference type="Pfam" id="PF01775">
    <property type="entry name" value="Ribosomal_L18A"/>
    <property type="match status" value="1"/>
</dbReference>
<comment type="caution">
    <text evidence="5">The sequence shown here is derived from an EMBL/GenBank/DDBJ whole genome shotgun (WGS) entry which is preliminary data.</text>
</comment>
<dbReference type="Gene3D" id="3.10.20.10">
    <property type="match status" value="1"/>
</dbReference>